<evidence type="ECO:0000313" key="1">
    <source>
        <dbReference type="EMBL" id="QIB75718.1"/>
    </source>
</evidence>
<evidence type="ECO:0000313" key="2">
    <source>
        <dbReference type="Proteomes" id="UP000465846"/>
    </source>
</evidence>
<dbReference type="AlphaFoldDB" id="A0A6C0URZ5"/>
<proteinExistence type="predicted"/>
<gene>
    <name evidence="1" type="ORF">G3I44_16365</name>
</gene>
<organism evidence="1 2">
    <name type="scientific">Halogeometricum borinquense</name>
    <dbReference type="NCBI Taxonomy" id="60847"/>
    <lineage>
        <taxon>Archaea</taxon>
        <taxon>Methanobacteriati</taxon>
        <taxon>Methanobacteriota</taxon>
        <taxon>Stenosarchaea group</taxon>
        <taxon>Halobacteria</taxon>
        <taxon>Halobacteriales</taxon>
        <taxon>Haloferacaceae</taxon>
        <taxon>Halogeometricum</taxon>
    </lineage>
</organism>
<dbReference type="EMBL" id="CP048739">
    <property type="protein sequence ID" value="QIB75718.1"/>
    <property type="molecule type" value="Genomic_DNA"/>
</dbReference>
<protein>
    <submittedName>
        <fullName evidence="1">Uncharacterized protein</fullName>
    </submittedName>
</protein>
<name>A0A6C0URZ5_9EURY</name>
<dbReference type="GeneID" id="44081008"/>
<dbReference type="Proteomes" id="UP000465846">
    <property type="component" value="Chromosome"/>
</dbReference>
<sequence length="97" mass="10184">MRRQSRGSYLSAFVIVVLLLFLGGIFVVVGIPTIDGTADAVKKADNGAIKEEGLDDNLSFTLDVGLVIAPTFLMIGIVAWLYAVVAGKGSFRGGGPR</sequence>
<dbReference type="RefSeq" id="WP_163487466.1">
    <property type="nucleotide sequence ID" value="NZ_CP048739.1"/>
</dbReference>
<reference evidence="1 2" key="1">
    <citation type="submission" date="2020-02" db="EMBL/GenBank/DDBJ databases">
        <title>Whole genome sequence of Halogeometricum borinquense strain wsp4.</title>
        <authorList>
            <person name="Verma D.K."/>
            <person name="Gopal K."/>
            <person name="Prasad E.S."/>
        </authorList>
    </citation>
    <scope>NUCLEOTIDE SEQUENCE [LARGE SCALE GENOMIC DNA]</scope>
    <source>
        <strain evidence="2">wsp4</strain>
    </source>
</reference>
<accession>A0A6C0URZ5</accession>